<dbReference type="SUPFAM" id="SSF51556">
    <property type="entry name" value="Metallo-dependent hydrolases"/>
    <property type="match status" value="1"/>
</dbReference>
<organism evidence="2 3">
    <name type="scientific">Sporolactobacillus inulinus CASD</name>
    <dbReference type="NCBI Taxonomy" id="1069536"/>
    <lineage>
        <taxon>Bacteria</taxon>
        <taxon>Bacillati</taxon>
        <taxon>Bacillota</taxon>
        <taxon>Bacilli</taxon>
        <taxon>Bacillales</taxon>
        <taxon>Sporolactobacillaceae</taxon>
        <taxon>Sporolactobacillus</taxon>
    </lineage>
</organism>
<evidence type="ECO:0000259" key="1">
    <source>
        <dbReference type="Pfam" id="PF07969"/>
    </source>
</evidence>
<dbReference type="InterPro" id="IPR013108">
    <property type="entry name" value="Amidohydro_3"/>
</dbReference>
<dbReference type="PANTHER" id="PTHR22642:SF2">
    <property type="entry name" value="PROTEIN LONG AFTER FAR-RED 3"/>
    <property type="match status" value="1"/>
</dbReference>
<feature type="domain" description="Amidohydrolase 3" evidence="1">
    <location>
        <begin position="46"/>
        <end position="526"/>
    </location>
</feature>
<name>A0A0U1QSX0_9BACL</name>
<sequence>MKLWINGTFYTMKKPGETIHCVLTEHGKIVATGHEAEAQVQGRSVEVIDLKGRKIFPGFVDSHLHLIWYGQALDRLNLSKYKTKKACLEAIAARAATLKEGNWLFVEGYDDNRLTDSNGLLTRRDLDVISSTHPILVRRIDYHTVSINTPFMHAIGLQRNQVFDGGGMIDLDDDGFPTGILRDEASMLAIERFPKESQEELERLIRIAVKDLWKKGIVGAHSEDLHYFNGFVGTVRAYRHTLNEQFPFRAHLLVHHRELNAYLRAPRSVTLPGEFVTLGAVKIFYDGTVGSHTAFMTQPYAGEPNNFGLPFHKPEEFEQIVRQARAAKLPVAIHIIGDRAFADVVHVLKKFPPQPGQLDRMIHTPWLRSDMLDAAKGMPLTFDIQPQFMSSDMPWALDVLGSDYPPLAFAWKSIKESGFPIAGGSDAPIEVPNPFLAIHAAVTRTCNSDVNGKRYFPEEALDLFDALSLYTSGSAAAAGQDGSCGTIAPGKFADFTVLDQDPFTVDPADLRTLTIRTTIVNGQIVYER</sequence>
<dbReference type="Pfam" id="PF07969">
    <property type="entry name" value="Amidohydro_3"/>
    <property type="match status" value="1"/>
</dbReference>
<dbReference type="Gene3D" id="3.20.20.140">
    <property type="entry name" value="Metal-dependent hydrolases"/>
    <property type="match status" value="1"/>
</dbReference>
<keyword evidence="3" id="KW-1185">Reference proteome</keyword>
<dbReference type="InterPro" id="IPR011059">
    <property type="entry name" value="Metal-dep_hydrolase_composite"/>
</dbReference>
<evidence type="ECO:0000313" key="2">
    <source>
        <dbReference type="EMBL" id="KLI03890.1"/>
    </source>
</evidence>
<dbReference type="OrthoDB" id="9767366at2"/>
<dbReference type="PANTHER" id="PTHR22642">
    <property type="entry name" value="IMIDAZOLONEPROPIONASE"/>
    <property type="match status" value="1"/>
</dbReference>
<dbReference type="AlphaFoldDB" id="A0A0U1QSX0"/>
<protein>
    <submittedName>
        <fullName evidence="2">Amidohydrolase</fullName>
    </submittedName>
</protein>
<dbReference type="GO" id="GO:0016810">
    <property type="term" value="F:hydrolase activity, acting on carbon-nitrogen (but not peptide) bonds"/>
    <property type="evidence" value="ECO:0007669"/>
    <property type="project" value="InterPro"/>
</dbReference>
<dbReference type="Gene3D" id="2.30.40.10">
    <property type="entry name" value="Urease, subunit C, domain 1"/>
    <property type="match status" value="1"/>
</dbReference>
<dbReference type="CDD" id="cd01300">
    <property type="entry name" value="YtcJ_like"/>
    <property type="match status" value="1"/>
</dbReference>
<proteinExistence type="predicted"/>
<dbReference type="Gene3D" id="3.10.310.70">
    <property type="match status" value="1"/>
</dbReference>
<keyword evidence="2" id="KW-0378">Hydrolase</keyword>
<dbReference type="STRING" id="1069536.SINU_00575"/>
<dbReference type="SUPFAM" id="SSF51338">
    <property type="entry name" value="Composite domain of metallo-dependent hydrolases"/>
    <property type="match status" value="1"/>
</dbReference>
<dbReference type="Proteomes" id="UP000035553">
    <property type="component" value="Unassembled WGS sequence"/>
</dbReference>
<gene>
    <name evidence="2" type="ORF">SINU_00575</name>
</gene>
<comment type="caution">
    <text evidence="2">The sequence shown here is derived from an EMBL/GenBank/DDBJ whole genome shotgun (WGS) entry which is preliminary data.</text>
</comment>
<reference evidence="2 3" key="1">
    <citation type="journal article" date="2011" name="J. Bacteriol.">
        <title>Draft genome sequence of Sporolactobacillus inulinus strain CASD, an efficient D-lactic acid-producing bacterium with high-concentration lactate tolerance capability.</title>
        <authorList>
            <person name="Yu B."/>
            <person name="Su F."/>
            <person name="Wang L."/>
            <person name="Xu K."/>
            <person name="Zhao B."/>
            <person name="Xu P."/>
        </authorList>
    </citation>
    <scope>NUCLEOTIDE SEQUENCE [LARGE SCALE GENOMIC DNA]</scope>
    <source>
        <strain evidence="2 3">CASD</strain>
    </source>
</reference>
<dbReference type="EMBL" id="AFVQ02000006">
    <property type="protein sequence ID" value="KLI03890.1"/>
    <property type="molecule type" value="Genomic_DNA"/>
</dbReference>
<evidence type="ECO:0000313" key="3">
    <source>
        <dbReference type="Proteomes" id="UP000035553"/>
    </source>
</evidence>
<accession>A0A0U1QSX0</accession>
<dbReference type="InterPro" id="IPR032466">
    <property type="entry name" value="Metal_Hydrolase"/>
</dbReference>
<dbReference type="RefSeq" id="WP_010023112.1">
    <property type="nucleotide sequence ID" value="NZ_AFVQ02000006.1"/>
</dbReference>
<dbReference type="InterPro" id="IPR033932">
    <property type="entry name" value="YtcJ-like"/>
</dbReference>